<dbReference type="PATRIC" id="fig|162209.4.peg.3752"/>
<reference evidence="3 4" key="2">
    <citation type="journal article" date="2016" name="Genome Announc.">
        <title>Complete Genome Sequences of Two Interactive Moderate Thermophiles, Paenibacillus napthalenovorans 32O-Y and Paenibacillus sp. 32O-W.</title>
        <authorList>
            <person name="Butler R.R.III."/>
            <person name="Wang J."/>
            <person name="Stark B.C."/>
            <person name="Pombert J.F."/>
        </authorList>
    </citation>
    <scope>NUCLEOTIDE SEQUENCE [LARGE SCALE GENOMIC DNA]</scope>
    <source>
        <strain evidence="3 4">32O-Y</strain>
    </source>
</reference>
<proteinExistence type="predicted"/>
<dbReference type="AlphaFoldDB" id="A0A0U2IN20"/>
<dbReference type="PANTHER" id="PTHR30143">
    <property type="entry name" value="ACID HYDRATASE"/>
    <property type="match status" value="1"/>
</dbReference>
<accession>A0A0U2IN20</accession>
<evidence type="ECO:0000313" key="3">
    <source>
        <dbReference type="EMBL" id="ALS23867.1"/>
    </source>
</evidence>
<organism evidence="3 4">
    <name type="scientific">Paenibacillus naphthalenovorans</name>
    <dbReference type="NCBI Taxonomy" id="162209"/>
    <lineage>
        <taxon>Bacteria</taxon>
        <taxon>Bacillati</taxon>
        <taxon>Bacillota</taxon>
        <taxon>Bacilli</taxon>
        <taxon>Bacillales</taxon>
        <taxon>Paenibacillaceae</taxon>
        <taxon>Paenibacillus</taxon>
    </lineage>
</organism>
<dbReference type="OrthoDB" id="9792137at2"/>
<sequence>MNEKPNIQTIAQSLYDAFENKQAISPITETYPSLTAEDAYQIQRELTKLHQQQGRQVIGNKIGLTSEGIQKQLHVYEPDFGVMYSDFAFEHGAEIDSKRMIYPRIEAEIAFLLDKDLRGPNVTAADVLAATKAVVPSFEIIDSRIKDWKIKISDTIADNGSHWGMVIGSQISTVERLDFRHVGLVLERDGKILGTAAGAAVLGHPARSVAWLANKLSGWGEALKAGSIVLSGSLTPAFDLLPGHYKASFGEGLSSVEVNIK</sequence>
<dbReference type="PANTHER" id="PTHR30143:SF0">
    <property type="entry name" value="2-KETO-4-PENTENOATE HYDRATASE"/>
    <property type="match status" value="1"/>
</dbReference>
<name>A0A0U2IN20_9BACL</name>
<dbReference type="KEGG" id="pnp:IJ22_35290"/>
<dbReference type="InterPro" id="IPR050772">
    <property type="entry name" value="Hydratase-Decarb/MhpD_sf"/>
</dbReference>
<dbReference type="SUPFAM" id="SSF56529">
    <property type="entry name" value="FAH"/>
    <property type="match status" value="1"/>
</dbReference>
<protein>
    <submittedName>
        <fullName evidence="3">2-hydroxyhexa-2,4-dienoate hydratase</fullName>
    </submittedName>
</protein>
<gene>
    <name evidence="3" type="ORF">IJ22_35290</name>
</gene>
<evidence type="ECO:0000259" key="2">
    <source>
        <dbReference type="Pfam" id="PF01557"/>
    </source>
</evidence>
<evidence type="ECO:0000313" key="4">
    <source>
        <dbReference type="Proteomes" id="UP000061660"/>
    </source>
</evidence>
<dbReference type="Proteomes" id="UP000061660">
    <property type="component" value="Chromosome"/>
</dbReference>
<dbReference type="GO" id="GO:0005737">
    <property type="term" value="C:cytoplasm"/>
    <property type="evidence" value="ECO:0007669"/>
    <property type="project" value="TreeGrafter"/>
</dbReference>
<dbReference type="STRING" id="162209.IJ22_35290"/>
<keyword evidence="4" id="KW-1185">Reference proteome</keyword>
<dbReference type="Pfam" id="PF01557">
    <property type="entry name" value="FAA_hydrolase"/>
    <property type="match status" value="1"/>
</dbReference>
<dbReference type="RefSeq" id="WP_062409692.1">
    <property type="nucleotide sequence ID" value="NZ_CP013652.1"/>
</dbReference>
<feature type="domain" description="Fumarylacetoacetase-like C-terminal" evidence="2">
    <location>
        <begin position="88"/>
        <end position="236"/>
    </location>
</feature>
<reference evidence="4" key="1">
    <citation type="submission" date="2015-12" db="EMBL/GenBank/DDBJ databases">
        <title>Complete genome sequences of two moderately thermophilic Paenibacillus species.</title>
        <authorList>
            <person name="Butler R.III."/>
            <person name="Wang J."/>
            <person name="Stark B.C."/>
            <person name="Pombert J.-F."/>
        </authorList>
    </citation>
    <scope>NUCLEOTIDE SEQUENCE [LARGE SCALE GENOMIC DNA]</scope>
    <source>
        <strain evidence="4">32O-Y</strain>
    </source>
</reference>
<evidence type="ECO:0000256" key="1">
    <source>
        <dbReference type="ARBA" id="ARBA00023239"/>
    </source>
</evidence>
<dbReference type="EMBL" id="CP013652">
    <property type="protein sequence ID" value="ALS23867.1"/>
    <property type="molecule type" value="Genomic_DNA"/>
</dbReference>
<dbReference type="InterPro" id="IPR036663">
    <property type="entry name" value="Fumarylacetoacetase_C_sf"/>
</dbReference>
<dbReference type="InterPro" id="IPR011234">
    <property type="entry name" value="Fumarylacetoacetase-like_C"/>
</dbReference>
<dbReference type="GO" id="GO:0008684">
    <property type="term" value="F:2-oxopent-4-enoate hydratase activity"/>
    <property type="evidence" value="ECO:0007669"/>
    <property type="project" value="TreeGrafter"/>
</dbReference>
<dbReference type="Gene3D" id="3.90.850.10">
    <property type="entry name" value="Fumarylacetoacetase-like, C-terminal domain"/>
    <property type="match status" value="1"/>
</dbReference>
<keyword evidence="1" id="KW-0456">Lyase</keyword>